<proteinExistence type="predicted"/>
<dbReference type="InterPro" id="IPR014031">
    <property type="entry name" value="Ketoacyl_synth_C"/>
</dbReference>
<dbReference type="PROSITE" id="PS52004">
    <property type="entry name" value="KS3_2"/>
    <property type="match status" value="1"/>
</dbReference>
<dbReference type="PANTHER" id="PTHR43775">
    <property type="entry name" value="FATTY ACID SYNTHASE"/>
    <property type="match status" value="1"/>
</dbReference>
<dbReference type="InterPro" id="IPR018201">
    <property type="entry name" value="Ketoacyl_synth_AS"/>
</dbReference>
<dbReference type="Pfam" id="PF08242">
    <property type="entry name" value="Methyltransf_12"/>
    <property type="match status" value="1"/>
</dbReference>
<dbReference type="InterPro" id="IPR049551">
    <property type="entry name" value="PKS_DH_C"/>
</dbReference>
<reference evidence="13 14" key="1">
    <citation type="submission" date="2018-01" db="EMBL/GenBank/DDBJ databases">
        <title>Genome characterization of the sugarcane-associated fungus Trichoderma ghanense CCMA-1212 and their application in lignocelulose bioconversion.</title>
        <authorList>
            <person name="Steindorff A.S."/>
            <person name="Mendes T.D."/>
            <person name="Vilela E.S.D."/>
            <person name="Rodrigues D.S."/>
            <person name="Formighieri E.F."/>
            <person name="Melo I.S."/>
            <person name="Favaro L.C.L."/>
        </authorList>
    </citation>
    <scope>NUCLEOTIDE SEQUENCE [LARGE SCALE GENOMIC DNA]</scope>
    <source>
        <strain evidence="13 14">CCMA-1212</strain>
    </source>
</reference>
<keyword evidence="7" id="KW-0511">Multifunctional enzyme</keyword>
<dbReference type="SMART" id="SM00823">
    <property type="entry name" value="PKS_PP"/>
    <property type="match status" value="1"/>
</dbReference>
<dbReference type="EMBL" id="PPTA01000017">
    <property type="protein sequence ID" value="TFA98923.1"/>
    <property type="molecule type" value="Genomic_DNA"/>
</dbReference>
<dbReference type="InterPro" id="IPR013154">
    <property type="entry name" value="ADH-like_N"/>
</dbReference>
<evidence type="ECO:0000313" key="14">
    <source>
        <dbReference type="Proteomes" id="UP001642720"/>
    </source>
</evidence>
<evidence type="ECO:0000256" key="5">
    <source>
        <dbReference type="ARBA" id="ARBA00022857"/>
    </source>
</evidence>
<dbReference type="InterPro" id="IPR009081">
    <property type="entry name" value="PP-bd_ACP"/>
</dbReference>
<dbReference type="Pfam" id="PF00107">
    <property type="entry name" value="ADH_zinc_N"/>
    <property type="match status" value="1"/>
</dbReference>
<dbReference type="Gene3D" id="3.40.50.720">
    <property type="entry name" value="NAD(P)-binding Rossmann-like Domain"/>
    <property type="match status" value="2"/>
</dbReference>
<gene>
    <name evidence="13" type="ORF">CCMA1212_009431</name>
</gene>
<dbReference type="Pfam" id="PF21089">
    <property type="entry name" value="PKS_DH_N"/>
    <property type="match status" value="1"/>
</dbReference>
<dbReference type="PROSITE" id="PS00606">
    <property type="entry name" value="KS3_1"/>
    <property type="match status" value="1"/>
</dbReference>
<dbReference type="InterPro" id="IPR001227">
    <property type="entry name" value="Ac_transferase_dom_sf"/>
</dbReference>
<evidence type="ECO:0000256" key="6">
    <source>
        <dbReference type="ARBA" id="ARBA00023002"/>
    </source>
</evidence>
<dbReference type="InterPro" id="IPR020841">
    <property type="entry name" value="PKS_Beta-ketoAc_synthase_dom"/>
</dbReference>
<evidence type="ECO:0000256" key="3">
    <source>
        <dbReference type="ARBA" id="ARBA00022553"/>
    </source>
</evidence>
<dbReference type="SUPFAM" id="SSF51735">
    <property type="entry name" value="NAD(P)-binding Rossmann-fold domains"/>
    <property type="match status" value="2"/>
</dbReference>
<dbReference type="Proteomes" id="UP001642720">
    <property type="component" value="Unassembled WGS sequence"/>
</dbReference>
<dbReference type="InterPro" id="IPR049552">
    <property type="entry name" value="PKS_DH_N"/>
</dbReference>
<dbReference type="InterPro" id="IPR056501">
    <property type="entry name" value="NAD-bd_HRPKS_sdrA"/>
</dbReference>
<dbReference type="InterPro" id="IPR014030">
    <property type="entry name" value="Ketoacyl_synth_N"/>
</dbReference>
<dbReference type="InterPro" id="IPR057326">
    <property type="entry name" value="KR_dom"/>
</dbReference>
<feature type="domain" description="PKS/mFAS DH" evidence="12">
    <location>
        <begin position="948"/>
        <end position="1252"/>
    </location>
</feature>
<dbReference type="InterPro" id="IPR036736">
    <property type="entry name" value="ACP-like_sf"/>
</dbReference>
<dbReference type="InterPro" id="IPR036291">
    <property type="entry name" value="NAD(P)-bd_dom_sf"/>
</dbReference>
<dbReference type="SUPFAM" id="SSF50129">
    <property type="entry name" value="GroES-like"/>
    <property type="match status" value="1"/>
</dbReference>
<dbReference type="InterPro" id="IPR014043">
    <property type="entry name" value="Acyl_transferase_dom"/>
</dbReference>
<evidence type="ECO:0000256" key="8">
    <source>
        <dbReference type="ARBA" id="ARBA00023315"/>
    </source>
</evidence>
<dbReference type="Gene3D" id="3.40.47.10">
    <property type="match status" value="1"/>
</dbReference>
<evidence type="ECO:0000256" key="4">
    <source>
        <dbReference type="ARBA" id="ARBA00022679"/>
    </source>
</evidence>
<keyword evidence="2" id="KW-0596">Phosphopantetheine</keyword>
<protein>
    <submittedName>
        <fullName evidence="13">Lovastatin diketide synthase mokB</fullName>
    </submittedName>
</protein>
<comment type="caution">
    <text evidence="9">Lacks conserved residue(s) required for the propagation of feature annotation.</text>
</comment>
<keyword evidence="5" id="KW-0521">NADP</keyword>
<keyword evidence="8" id="KW-0012">Acyltransferase</keyword>
<evidence type="ECO:0000259" key="12">
    <source>
        <dbReference type="PROSITE" id="PS52019"/>
    </source>
</evidence>
<dbReference type="SUPFAM" id="SSF53335">
    <property type="entry name" value="S-adenosyl-L-methionine-dependent methyltransferases"/>
    <property type="match status" value="1"/>
</dbReference>
<dbReference type="InterPro" id="IPR020843">
    <property type="entry name" value="ER"/>
</dbReference>
<dbReference type="InterPro" id="IPR013968">
    <property type="entry name" value="PKS_KR"/>
</dbReference>
<keyword evidence="14" id="KW-1185">Reference proteome</keyword>
<dbReference type="SUPFAM" id="SSF53901">
    <property type="entry name" value="Thiolase-like"/>
    <property type="match status" value="1"/>
</dbReference>
<dbReference type="CDD" id="cd00833">
    <property type="entry name" value="PKS"/>
    <property type="match status" value="1"/>
</dbReference>
<keyword evidence="6" id="KW-0560">Oxidoreductase</keyword>
<evidence type="ECO:0000259" key="10">
    <source>
        <dbReference type="PROSITE" id="PS50075"/>
    </source>
</evidence>
<dbReference type="Gene3D" id="1.10.1200.10">
    <property type="entry name" value="ACP-like"/>
    <property type="match status" value="1"/>
</dbReference>
<dbReference type="Gene3D" id="3.40.50.150">
    <property type="entry name" value="Vaccinia Virus protein VP39"/>
    <property type="match status" value="1"/>
</dbReference>
<dbReference type="Pfam" id="PF02801">
    <property type="entry name" value="Ketoacyl-synt_C"/>
    <property type="match status" value="1"/>
</dbReference>
<dbReference type="SMART" id="SM00827">
    <property type="entry name" value="PKS_AT"/>
    <property type="match status" value="1"/>
</dbReference>
<dbReference type="SUPFAM" id="SSF47336">
    <property type="entry name" value="ACP-like"/>
    <property type="match status" value="1"/>
</dbReference>
<organism evidence="13 14">
    <name type="scientific">Trichoderma ghanense</name>
    <dbReference type="NCBI Taxonomy" id="65468"/>
    <lineage>
        <taxon>Eukaryota</taxon>
        <taxon>Fungi</taxon>
        <taxon>Dikarya</taxon>
        <taxon>Ascomycota</taxon>
        <taxon>Pezizomycotina</taxon>
        <taxon>Sordariomycetes</taxon>
        <taxon>Hypocreomycetidae</taxon>
        <taxon>Hypocreales</taxon>
        <taxon>Hypocreaceae</taxon>
        <taxon>Trichoderma</taxon>
    </lineage>
</organism>
<evidence type="ECO:0000256" key="1">
    <source>
        <dbReference type="ARBA" id="ARBA00005179"/>
    </source>
</evidence>
<dbReference type="InterPro" id="IPR020806">
    <property type="entry name" value="PKS_PP-bd"/>
</dbReference>
<dbReference type="Gene3D" id="3.10.129.110">
    <property type="entry name" value="Polyketide synthase dehydratase"/>
    <property type="match status" value="1"/>
</dbReference>
<feature type="region of interest" description="N-terminal hotdog fold" evidence="9">
    <location>
        <begin position="948"/>
        <end position="1086"/>
    </location>
</feature>
<dbReference type="InterPro" id="IPR042104">
    <property type="entry name" value="PKS_dehydratase_sf"/>
</dbReference>
<keyword evidence="4" id="KW-0808">Transferase</keyword>
<dbReference type="Gene3D" id="3.40.366.10">
    <property type="entry name" value="Malonyl-Coenzyme A Acyl Carrier Protein, domain 2"/>
    <property type="match status" value="1"/>
</dbReference>
<dbReference type="RefSeq" id="XP_073555125.1">
    <property type="nucleotide sequence ID" value="XM_073706515.1"/>
</dbReference>
<dbReference type="CDD" id="cd05195">
    <property type="entry name" value="enoyl_red"/>
    <property type="match status" value="1"/>
</dbReference>
<dbReference type="SUPFAM" id="SSF52151">
    <property type="entry name" value="FabD/lysophospholipase-like"/>
    <property type="match status" value="1"/>
</dbReference>
<dbReference type="InterPro" id="IPR016039">
    <property type="entry name" value="Thiolase-like"/>
</dbReference>
<dbReference type="InterPro" id="IPR016036">
    <property type="entry name" value="Malonyl_transacylase_ACP-bd"/>
</dbReference>
<dbReference type="Pfam" id="PF14765">
    <property type="entry name" value="PS-DH"/>
    <property type="match status" value="1"/>
</dbReference>
<dbReference type="Pfam" id="PF00109">
    <property type="entry name" value="ketoacyl-synt"/>
    <property type="match status" value="1"/>
</dbReference>
<dbReference type="InterPro" id="IPR020807">
    <property type="entry name" value="PKS_DH"/>
</dbReference>
<dbReference type="InterPro" id="IPR006162">
    <property type="entry name" value="Ppantetheine_attach_site"/>
</dbReference>
<dbReference type="Pfam" id="PF08240">
    <property type="entry name" value="ADH_N"/>
    <property type="match status" value="1"/>
</dbReference>
<dbReference type="InterPro" id="IPR050091">
    <property type="entry name" value="PKS_NRPS_Biosynth_Enz"/>
</dbReference>
<dbReference type="PANTHER" id="PTHR43775:SF29">
    <property type="entry name" value="ASPERFURANONE POLYKETIDE SYNTHASE AFOG-RELATED"/>
    <property type="match status" value="1"/>
</dbReference>
<feature type="domain" description="Ketosynthase family 3 (KS3)" evidence="11">
    <location>
        <begin position="17"/>
        <end position="440"/>
    </location>
</feature>
<evidence type="ECO:0000259" key="11">
    <source>
        <dbReference type="PROSITE" id="PS52004"/>
    </source>
</evidence>
<dbReference type="SUPFAM" id="SSF55048">
    <property type="entry name" value="Probable ACP-binding domain of malonyl-CoA ACP transacylase"/>
    <property type="match status" value="1"/>
</dbReference>
<keyword evidence="3" id="KW-0597">Phosphoprotein</keyword>
<dbReference type="SMART" id="SM00826">
    <property type="entry name" value="PKS_DH"/>
    <property type="match status" value="1"/>
</dbReference>
<dbReference type="Gene3D" id="3.90.180.10">
    <property type="entry name" value="Medium-chain alcohol dehydrogenases, catalytic domain"/>
    <property type="match status" value="1"/>
</dbReference>
<evidence type="ECO:0000313" key="13">
    <source>
        <dbReference type="EMBL" id="TFA98923.1"/>
    </source>
</evidence>
<feature type="region of interest" description="C-terminal hotdog fold" evidence="9">
    <location>
        <begin position="1099"/>
        <end position="1252"/>
    </location>
</feature>
<dbReference type="InterPro" id="IPR016035">
    <property type="entry name" value="Acyl_Trfase/lysoPLipase"/>
</dbReference>
<dbReference type="Gene3D" id="3.30.70.3290">
    <property type="match status" value="1"/>
</dbReference>
<dbReference type="Pfam" id="PF08659">
    <property type="entry name" value="KR"/>
    <property type="match status" value="1"/>
</dbReference>
<dbReference type="InterPro" id="IPR049900">
    <property type="entry name" value="PKS_mFAS_DH"/>
</dbReference>
<dbReference type="SMART" id="SM00822">
    <property type="entry name" value="PKS_KR"/>
    <property type="match status" value="1"/>
</dbReference>
<name>A0ABY2GT85_9HYPO</name>
<dbReference type="SMART" id="SM00829">
    <property type="entry name" value="PKS_ER"/>
    <property type="match status" value="1"/>
</dbReference>
<evidence type="ECO:0000256" key="2">
    <source>
        <dbReference type="ARBA" id="ARBA00022450"/>
    </source>
</evidence>
<dbReference type="PROSITE" id="PS50075">
    <property type="entry name" value="CARRIER"/>
    <property type="match status" value="1"/>
</dbReference>
<comment type="caution">
    <text evidence="13">The sequence shown here is derived from an EMBL/GenBank/DDBJ whole genome shotgun (WGS) entry which is preliminary data.</text>
</comment>
<dbReference type="Pfam" id="PF00698">
    <property type="entry name" value="Acyl_transf_1"/>
    <property type="match status" value="1"/>
</dbReference>
<dbReference type="Pfam" id="PF23114">
    <property type="entry name" value="NAD-bd_HRPKS_sdrA"/>
    <property type="match status" value="1"/>
</dbReference>
<evidence type="ECO:0000256" key="9">
    <source>
        <dbReference type="PROSITE-ProRule" id="PRU01363"/>
    </source>
</evidence>
<dbReference type="PROSITE" id="PS52019">
    <property type="entry name" value="PKS_MFAS_DH"/>
    <property type="match status" value="1"/>
</dbReference>
<evidence type="ECO:0000256" key="7">
    <source>
        <dbReference type="ARBA" id="ARBA00023268"/>
    </source>
</evidence>
<dbReference type="Pfam" id="PF22621">
    <property type="entry name" value="CurL-like_PKS_C"/>
    <property type="match status" value="1"/>
</dbReference>
<dbReference type="InterPro" id="IPR029063">
    <property type="entry name" value="SAM-dependent_MTases_sf"/>
</dbReference>
<dbReference type="GeneID" id="300580965"/>
<dbReference type="Pfam" id="PF23297">
    <property type="entry name" value="ACP_SdgA_C"/>
    <property type="match status" value="1"/>
</dbReference>
<dbReference type="InterPro" id="IPR013217">
    <property type="entry name" value="Methyltransf_12"/>
</dbReference>
<sequence>MASTNGIDPRWLDANGDEPIAIIGTACRFSGTASNEDGLWQLLSSGRTSWASNARNRFKMESFWHPQAHLAGSTNARGVHLIQQDPAVFDSDFFGISGVEAKAVDPQQRLMLEVAYETFENAGIPIEQLEGSNTGVFCAVSYTDYDQILGRDQETSPMYRFTGTGPSLTSARVSYAFDLHGPSKSVDTACSSASVALHDAILALRAGDADQILVGGCNLILDPDKMSIISSMSFLSPDGRCYSFDDRASGYARGEGVVGMLLKPLSAALRDGDPIRSVIRGSAVVSDGKTPGITMPSPDSQYAAIQRAYSVAGLDPKETVYVEAHGTGTNAGDNCEVTAFSKAFCSDRSGKLIIGSAKSNLGHTECVSGLTGLYKVLLMLEKGAIVPTPTFQNANPRLQLETRGLEVASKLQEWPAGTLRRASVNGSGYGGTDTHVILEAWSPPAKAIESTSQLELKGPRDAAAGQFPNVSPKVFVWSHQREDGFSKLAVSWKRFIMEAKANHKELSLDDLAYTLSSRRTRFAQRASFIASNVDELLDGIKKIELGSIRPIKALTDSRTCFIFTGQGAQWAQMGLELFSAYPLFAESMRTSERELIRMGATWRLIDELKKPKEESRINDAELAQPCCTAIQVAFVDLLASWGVHPDMVCGHSSGEIAAAYAGGSLTASEAIKVAYHRGKSVYYLTLKKGTKQGGMLAAGLSETDALKYTSKYSEQTVNVACINSPSSVTISGDVGAIEEIATKLEEDGVFNRRLAVPVAYHSFHMAAVGESYGAALENLQPRQFKPSVRMISSVNCEEVDGRELDGDYWVRNLLRPVRFAPALAKLLSLPAKGSSSSALPPTVMVELGPHPALQGPATQTAKTVTGLPPVHYFSCLKRKEDAVQSVLTLAGGLFTCGLPITLTGANNPLGAPTKVLSNLPSYSWNHGKTHWNESRRSQAYRLRKFPRHDLLGSAAADSISAEPSWRMFVRLSELPWVRDHCIDGQIVFSAAGFLTMIVEAVKRQSVVAQRPWKRKVIEFKQVVIDRPLLVQEDAFGAEVFILLRPYSVTARDSSSKWQEFRIYSVSQNNESTEHCRGLIGLSENKGKLGTPSEFAAGGAWAQLESKQLYKLLSGSGNGYSGCFANLDKVSVRAWESSCELTVPDVKATMPSGHQEPHHIHPTTLEGCFLACLPGVRLGKGLDGPQVVASIDELCISTDIELQPGHKLSLTAKSSPHGLRQHISDIFATDSAKNVIVRVGGIKFSSLGSYQDETNVVDDPLSHQVEWLVDPFSSSSAALAAYCQRTLDSNARKPQKTYSSFSQAAQDESFKRCYAQLAEYLKLVQYKVPNLRVLEVGGGAGALTTVLLEALYGEKREYATTKGSYVFTDASDVSTSEAEEALKAYEAVVEYKTFDVEQSPAQQGFELNSFDVIVASNAIHATLSLEHNLGNLKSLLKPGGQIAFVELVAPSHRWGLNGNAQNSPLLSTPEWEDALVKSGFSGVSLELKDFASDEEHEVSVLVSNAANSEVKAGVGSISIFTGRQSSVADELRSSLVALYPGTVVSTVPLAKEAASSGAYIFLSDVSEDFLSTASEKDWETVRDLLSDAKAVLWVTKGASSAAQASRRALITGLARSLRSSKPDLKFFTVDIDADSADAAGILQVYEKYLGPSASPYSASEWELAISNGSIVIPRLLENKVVNHQVQDTTSNYHPRDEAYTDLSRSLGLRINSVGVLDSLYWADDEVHAQPPSATQVKVRVESFALNFKDMQTITGQLEGNSSLLLEGSGTVVEVGDASQSSLSVGDRVSFFAPDGLATVSNVDVRHAVKVSGDISSDTAAAVPLAYSTALYALRDIARLQRGDSILIHSGAGAVGQAAIALAKAFGVEDIYVSAGSPERADFISSAFGIPASRIVSSRDLDLGHRILELTNGRGVDVVVGSLSGDAFSESCSAVAPFGRIVQLCERDVANNGRLDMKALQQNVSLSVVNTGFLARERPLVFHELLETSFSMLQKGTLAVIGPIVSSHASKVAEQLRLIQAGDFVGKSVFQLDASLPLKIQPQKPKPAALCENSSYLVAGNAGNLDAAVAKYLAKLGADRLIACQGSGIEAVSDVIKSLGTDVVLIPGNTSSQLFVEQIREASADAPIRGIILGDSELHVSRAPCAIQDEVATDGVNQDADIKSVSYPQWSTAVELATTGITSLQEAFGSNLDFFVLLNRTSTFVGGPEQSIASAIGAFRDSFAQTQASQGFPVKAIALGAVEKESSGDDTEDLLPPSDIRPQTVDEVLAVINYAIQSPSQSTQIICGASQFAPNPASPSPSQHPDARFAHVWSRAAPRASSKGGDDDAFDVQAALRSSATGEAAIEAVFTGLKQKLAKLLAVPTTEIQPDRAVSSYGVDSLVSVELRNWITGHLGGHVQMLELMSSMAMIQLSEVIAKRSRLVPVSVFGGAEEKK</sequence>
<dbReference type="PROSITE" id="PS00012">
    <property type="entry name" value="PHOSPHOPANTETHEINE"/>
    <property type="match status" value="1"/>
</dbReference>
<feature type="domain" description="Carrier" evidence="10">
    <location>
        <begin position="2342"/>
        <end position="2419"/>
    </location>
</feature>
<comment type="pathway">
    <text evidence="1">Secondary metabolite biosynthesis.</text>
</comment>
<dbReference type="InterPro" id="IPR013149">
    <property type="entry name" value="ADH-like_C"/>
</dbReference>
<dbReference type="SMART" id="SM00825">
    <property type="entry name" value="PKS_KS"/>
    <property type="match status" value="1"/>
</dbReference>
<dbReference type="InterPro" id="IPR011032">
    <property type="entry name" value="GroES-like_sf"/>
</dbReference>
<dbReference type="CDD" id="cd02440">
    <property type="entry name" value="AdoMet_MTases"/>
    <property type="match status" value="1"/>
</dbReference>
<accession>A0ABY2GT85</accession>